<evidence type="ECO:0000313" key="1">
    <source>
        <dbReference type="EMBL" id="KAF5900506.1"/>
    </source>
</evidence>
<dbReference type="Proteomes" id="UP000727407">
    <property type="component" value="Unassembled WGS sequence"/>
</dbReference>
<gene>
    <name evidence="1" type="ORF">DAT39_009803</name>
</gene>
<proteinExistence type="predicted"/>
<reference evidence="1" key="1">
    <citation type="submission" date="2020-07" db="EMBL/GenBank/DDBJ databases">
        <title>Clarias magur genome sequencing, assembly and annotation.</title>
        <authorList>
            <person name="Kushwaha B."/>
            <person name="Kumar R."/>
            <person name="Das P."/>
            <person name="Joshi C.G."/>
            <person name="Kumar D."/>
            <person name="Nagpure N.S."/>
            <person name="Pandey M."/>
            <person name="Agarwal S."/>
            <person name="Srivastava S."/>
            <person name="Singh M."/>
            <person name="Sahoo L."/>
            <person name="Jayasankar P."/>
            <person name="Meher P.K."/>
            <person name="Koringa P.G."/>
            <person name="Iquebal M.A."/>
            <person name="Das S.P."/>
            <person name="Bit A."/>
            <person name="Patnaik S."/>
            <person name="Patel N."/>
            <person name="Shah T.M."/>
            <person name="Hinsu A."/>
            <person name="Jena J.K."/>
        </authorList>
    </citation>
    <scope>NUCLEOTIDE SEQUENCE</scope>
    <source>
        <strain evidence="1">CIFAMagur01</strain>
        <tissue evidence="1">Testis</tissue>
    </source>
</reference>
<keyword evidence="2" id="KW-1185">Reference proteome</keyword>
<name>A0A8J4TLV4_CLAMG</name>
<dbReference type="OrthoDB" id="8957415at2759"/>
<organism evidence="1 2">
    <name type="scientific">Clarias magur</name>
    <name type="common">Asian catfish</name>
    <name type="synonym">Macropteronotus magur</name>
    <dbReference type="NCBI Taxonomy" id="1594786"/>
    <lineage>
        <taxon>Eukaryota</taxon>
        <taxon>Metazoa</taxon>
        <taxon>Chordata</taxon>
        <taxon>Craniata</taxon>
        <taxon>Vertebrata</taxon>
        <taxon>Euteleostomi</taxon>
        <taxon>Actinopterygii</taxon>
        <taxon>Neopterygii</taxon>
        <taxon>Teleostei</taxon>
        <taxon>Ostariophysi</taxon>
        <taxon>Siluriformes</taxon>
        <taxon>Clariidae</taxon>
        <taxon>Clarias</taxon>
    </lineage>
</organism>
<dbReference type="EMBL" id="QNUK01000134">
    <property type="protein sequence ID" value="KAF5900506.1"/>
    <property type="molecule type" value="Genomic_DNA"/>
</dbReference>
<accession>A0A8J4TLV4</accession>
<protein>
    <submittedName>
        <fullName evidence="1">Transposon Ty3-I Gag-Pol poly</fullName>
    </submittedName>
</protein>
<sequence length="242" mass="27293">MCTKIASKEKVESLKDEVRMLWRCLNESLDLQRADNQEHVWRGILDHVQAPGEPFPTFVAHLLSEFKKLMSPPPEQEQIDLICKHALEHYRVALYDQQIASVIDLLMCAHDLHSALDPDGQDEPQAQKSKQAIICGLDLRNMFTVMITDREQFSKLQKDDQGVAQLLKNLEDGGVDGGHVLQDGLLYFKDPKVACGLHHMKQLKLVVPAVLQPTVTKYYHHHPTAGHLNKNSGQAEAEILLA</sequence>
<dbReference type="AlphaFoldDB" id="A0A8J4TLV4"/>
<comment type="caution">
    <text evidence="1">The sequence shown here is derived from an EMBL/GenBank/DDBJ whole genome shotgun (WGS) entry which is preliminary data.</text>
</comment>
<evidence type="ECO:0000313" key="2">
    <source>
        <dbReference type="Proteomes" id="UP000727407"/>
    </source>
</evidence>